<feature type="domain" description="DUF7041" evidence="1">
    <location>
        <begin position="28"/>
        <end position="69"/>
    </location>
</feature>
<protein>
    <recommendedName>
        <fullName evidence="1">DUF7041 domain-containing protein</fullName>
    </recommendedName>
</protein>
<dbReference type="OrthoDB" id="8018451at2759"/>
<dbReference type="AlphaFoldDB" id="A0A1X7SJF6"/>
<reference evidence="2" key="1">
    <citation type="submission" date="2017-05" db="UniProtKB">
        <authorList>
            <consortium name="EnsemblMetazoa"/>
        </authorList>
    </citation>
    <scope>IDENTIFICATION</scope>
</reference>
<dbReference type="InParanoid" id="A0A1X7SJF6"/>
<dbReference type="Pfam" id="PF23055">
    <property type="entry name" value="DUF7041"/>
    <property type="match status" value="1"/>
</dbReference>
<dbReference type="InterPro" id="IPR055469">
    <property type="entry name" value="DUF7041"/>
</dbReference>
<dbReference type="EnsemblMetazoa" id="Aqu2.1.02242_001">
    <property type="protein sequence ID" value="Aqu2.1.02242_001"/>
    <property type="gene ID" value="Aqu2.1.02242"/>
</dbReference>
<dbReference type="PANTHER" id="PTHR33327">
    <property type="entry name" value="ENDONUCLEASE"/>
    <property type="match status" value="1"/>
</dbReference>
<organism evidence="2">
    <name type="scientific">Amphimedon queenslandica</name>
    <name type="common">Sponge</name>
    <dbReference type="NCBI Taxonomy" id="400682"/>
    <lineage>
        <taxon>Eukaryota</taxon>
        <taxon>Metazoa</taxon>
        <taxon>Porifera</taxon>
        <taxon>Demospongiae</taxon>
        <taxon>Heteroscleromorpha</taxon>
        <taxon>Haplosclerida</taxon>
        <taxon>Niphatidae</taxon>
        <taxon>Amphimedon</taxon>
    </lineage>
</organism>
<evidence type="ECO:0000313" key="2">
    <source>
        <dbReference type="EnsemblMetazoa" id="Aqu2.1.02242_001"/>
    </source>
</evidence>
<proteinExistence type="predicted"/>
<dbReference type="PANTHER" id="PTHR33327:SF3">
    <property type="entry name" value="RNA-DIRECTED DNA POLYMERASE"/>
    <property type="match status" value="1"/>
</dbReference>
<sequence>MATSPSPDTLASISLKLPPTGRQILLFEVAMEVRDLVLKAPDSDQYDRLKEALIERTAASEQQRLQQLFTGEELGDRKPSQLLRRMEQLLVQSSEEAPS</sequence>
<name>A0A1X7SJF6_AMPQE</name>
<accession>A0A1X7SJF6</accession>
<evidence type="ECO:0000259" key="1">
    <source>
        <dbReference type="Pfam" id="PF23055"/>
    </source>
</evidence>